<evidence type="ECO:0000313" key="8">
    <source>
        <dbReference type="EMBL" id="CRK31757.1"/>
    </source>
</evidence>
<dbReference type="SMART" id="SM00066">
    <property type="entry name" value="GAL4"/>
    <property type="match status" value="1"/>
</dbReference>
<dbReference type="InterPro" id="IPR005399">
    <property type="entry name" value="K_chnl_volt-dep_bsu_KCNAB-rel"/>
</dbReference>
<evidence type="ECO:0000256" key="6">
    <source>
        <dbReference type="SAM" id="MobiDB-lite"/>
    </source>
</evidence>
<evidence type="ECO:0000313" key="9">
    <source>
        <dbReference type="Proteomes" id="UP000044602"/>
    </source>
</evidence>
<keyword evidence="3" id="KW-0521">NADP</keyword>
<keyword evidence="5" id="KW-0539">Nucleus</keyword>
<dbReference type="Pfam" id="PF00248">
    <property type="entry name" value="Aldo_ket_red"/>
    <property type="match status" value="1"/>
</dbReference>
<feature type="region of interest" description="Disordered" evidence="6">
    <location>
        <begin position="570"/>
        <end position="594"/>
    </location>
</feature>
<dbReference type="PANTHER" id="PTHR43150:SF6">
    <property type="entry name" value="VIC POTASSIUM ION CHANNEL, BETA SUBUNIT (EUROFUNG)"/>
    <property type="match status" value="1"/>
</dbReference>
<protein>
    <recommendedName>
        <fullName evidence="7">Zn(2)-C6 fungal-type domain-containing protein</fullName>
    </recommendedName>
</protein>
<accession>A0A0G4MBT1</accession>
<evidence type="ECO:0000256" key="3">
    <source>
        <dbReference type="ARBA" id="ARBA00022857"/>
    </source>
</evidence>
<evidence type="ECO:0000259" key="7">
    <source>
        <dbReference type="PROSITE" id="PS50048"/>
    </source>
</evidence>
<dbReference type="Gene3D" id="4.10.240.10">
    <property type="entry name" value="Zn(2)-C6 fungal-type DNA-binding domain"/>
    <property type="match status" value="1"/>
</dbReference>
<reference evidence="8 9" key="1">
    <citation type="submission" date="2015-05" db="EMBL/GenBank/DDBJ databases">
        <authorList>
            <person name="Wang D.B."/>
            <person name="Wang M."/>
        </authorList>
    </citation>
    <scope>NUCLEOTIDE SEQUENCE [LARGE SCALE GENOMIC DNA]</scope>
    <source>
        <strain evidence="8">VL1</strain>
    </source>
</reference>
<dbReference type="GO" id="GO:0008270">
    <property type="term" value="F:zinc ion binding"/>
    <property type="evidence" value="ECO:0007669"/>
    <property type="project" value="InterPro"/>
</dbReference>
<dbReference type="EMBL" id="CVQH01021862">
    <property type="protein sequence ID" value="CRK31757.1"/>
    <property type="molecule type" value="Genomic_DNA"/>
</dbReference>
<gene>
    <name evidence="8" type="ORF">BN1708_005558</name>
</gene>
<sequence>MPAAPPKPRKIGSRACDACKIRKVKCTEIPPCRRCSTIGIECTFNKGQATRGPRSLRAKTWQQIRDAQQQQHHHQEKPPEDAAATRNVSADGSPHSSTGREPSMNNSTTPVIAVEWLVLRLCIYRLRLFPVWPIVAVEEVIASLQRDAEDQEMYALATAIGAATMAQLKLDRSRDCGINDAVTAHVLEAECQRSRVLLDSQPANLNKLRTSFFLHIFHENQQPGGTKSLLYLREAITLAQIIGLHRATSYAVLPSAEQRIRRRTIWLLFVTERGVSMLYKLPVVLNSNGKLPPLDSGDADDEAHILPAFNKLVNLFWIFDQSGAFEILQDSADGAEGAGARNFDVLSTLQRRLQEDALDLEQGGNDVQKADILATRQWMQILIWRANTGRRANAAAIAVHGPIQIAKEFLDLAARLPSAALEAHGPGIEFKVFEIASAVADVIASHLSQSNALPMDVRPSDILARLQTLLASTRGGNNSLLRLLGARIAQAEAQPAALFSLGPTMVPHQRVDEILDGGILSWNHANGTPEQAFDVQAYHDQAAMTQMQPLGWPFPASPWLSLVAAAELEQQQHADGTRGQQMQGEAEGMSPGGTGGWFSQSLDLLAQLESEPPTSEASMESLSGNNSVDMMTGDPWLLDLGHSSSPTSQLCTLSFTPHDATMAWQEPRNTGMVYRRLGNSGLHVSALGLGGWLTFGGQNGDETTFECMKQAYDCGINFFDTAESYAGGQSEVVMGKAFKKFGWNRNDIVVTTKLNWGGANGEVLVNNHGLSRKHIIEGLRASLKRLDLEYVDVVYAHRPDRLTPMEETVRAFNHVIEVKGWAMYWGTSEWSADEIAEASGIAKQLGLIGPIVEQPFYNLLHRQKVEGEFQRLYSRFGIGLTTFSPLKFGLLSGKYNDSPDSPPAGSRFAKGDDKFVSSVRDAYGDKAWQDDIAKVQKLKPIADKLGIPQAELALAWCLKNPNVSSVVTGASRPEQVVANCKALQSLDKLTPDVMAEIDEAFGKIELDPARQD</sequence>
<dbReference type="PRINTS" id="PR01577">
    <property type="entry name" value="KCNABCHANNEL"/>
</dbReference>
<dbReference type="InterPro" id="IPR036864">
    <property type="entry name" value="Zn2-C6_fun-type_DNA-bd_sf"/>
</dbReference>
<dbReference type="CDD" id="cd00067">
    <property type="entry name" value="GAL4"/>
    <property type="match status" value="1"/>
</dbReference>
<keyword evidence="2" id="KW-0479">Metal-binding</keyword>
<feature type="region of interest" description="Disordered" evidence="6">
    <location>
        <begin position="63"/>
        <end position="106"/>
    </location>
</feature>
<dbReference type="AlphaFoldDB" id="A0A0G4MBT1"/>
<dbReference type="InterPro" id="IPR007219">
    <property type="entry name" value="XnlR_reg_dom"/>
</dbReference>
<feature type="domain" description="Zn(2)-C6 fungal-type" evidence="7">
    <location>
        <begin position="15"/>
        <end position="44"/>
    </location>
</feature>
<dbReference type="GO" id="GO:0003677">
    <property type="term" value="F:DNA binding"/>
    <property type="evidence" value="ECO:0007669"/>
    <property type="project" value="InterPro"/>
</dbReference>
<dbReference type="CDD" id="cd12148">
    <property type="entry name" value="fungal_TF_MHR"/>
    <property type="match status" value="1"/>
</dbReference>
<organism evidence="8 9">
    <name type="scientific">Verticillium longisporum</name>
    <name type="common">Verticillium dahliae var. longisporum</name>
    <dbReference type="NCBI Taxonomy" id="100787"/>
    <lineage>
        <taxon>Eukaryota</taxon>
        <taxon>Fungi</taxon>
        <taxon>Dikarya</taxon>
        <taxon>Ascomycota</taxon>
        <taxon>Pezizomycotina</taxon>
        <taxon>Sordariomycetes</taxon>
        <taxon>Hypocreomycetidae</taxon>
        <taxon>Glomerellales</taxon>
        <taxon>Plectosphaerellaceae</taxon>
        <taxon>Verticillium</taxon>
    </lineage>
</organism>
<dbReference type="InterPro" id="IPR036812">
    <property type="entry name" value="NAD(P)_OxRdtase_dom_sf"/>
</dbReference>
<dbReference type="GO" id="GO:0000981">
    <property type="term" value="F:DNA-binding transcription factor activity, RNA polymerase II-specific"/>
    <property type="evidence" value="ECO:0007669"/>
    <property type="project" value="InterPro"/>
</dbReference>
<dbReference type="InterPro" id="IPR023210">
    <property type="entry name" value="NADP_OxRdtase_dom"/>
</dbReference>
<evidence type="ECO:0000256" key="1">
    <source>
        <dbReference type="ARBA" id="ARBA00006515"/>
    </source>
</evidence>
<dbReference type="GO" id="GO:0006351">
    <property type="term" value="P:DNA-templated transcription"/>
    <property type="evidence" value="ECO:0007669"/>
    <property type="project" value="InterPro"/>
</dbReference>
<dbReference type="STRING" id="100787.A0A0G4MBT1"/>
<evidence type="ECO:0000256" key="2">
    <source>
        <dbReference type="ARBA" id="ARBA00022723"/>
    </source>
</evidence>
<name>A0A0G4MBT1_VERLO</name>
<feature type="compositionally biased region" description="Polar residues" evidence="6">
    <location>
        <begin position="86"/>
        <end position="106"/>
    </location>
</feature>
<dbReference type="PANTHER" id="PTHR43150">
    <property type="entry name" value="HYPERKINETIC, ISOFORM M"/>
    <property type="match status" value="1"/>
</dbReference>
<dbReference type="Pfam" id="PF00172">
    <property type="entry name" value="Zn_clus"/>
    <property type="match status" value="1"/>
</dbReference>
<comment type="similarity">
    <text evidence="1">Belongs to the shaker potassium channel beta subunit family.</text>
</comment>
<dbReference type="Pfam" id="PF04082">
    <property type="entry name" value="Fungal_trans"/>
    <property type="match status" value="1"/>
</dbReference>
<evidence type="ECO:0000256" key="5">
    <source>
        <dbReference type="ARBA" id="ARBA00023242"/>
    </source>
</evidence>
<dbReference type="Proteomes" id="UP000044602">
    <property type="component" value="Unassembled WGS sequence"/>
</dbReference>
<evidence type="ECO:0000256" key="4">
    <source>
        <dbReference type="ARBA" id="ARBA00023002"/>
    </source>
</evidence>
<dbReference type="SUPFAM" id="SSF57701">
    <property type="entry name" value="Zn2/Cys6 DNA-binding domain"/>
    <property type="match status" value="1"/>
</dbReference>
<dbReference type="Gene3D" id="3.20.20.100">
    <property type="entry name" value="NADP-dependent oxidoreductase domain"/>
    <property type="match status" value="1"/>
</dbReference>
<proteinExistence type="inferred from homology"/>
<keyword evidence="9" id="KW-1185">Reference proteome</keyword>
<keyword evidence="4" id="KW-0560">Oxidoreductase</keyword>
<dbReference type="GO" id="GO:0016491">
    <property type="term" value="F:oxidoreductase activity"/>
    <property type="evidence" value="ECO:0007669"/>
    <property type="project" value="UniProtKB-KW"/>
</dbReference>
<dbReference type="SUPFAM" id="SSF51430">
    <property type="entry name" value="NAD(P)-linked oxidoreductase"/>
    <property type="match status" value="1"/>
</dbReference>
<dbReference type="PROSITE" id="PS50048">
    <property type="entry name" value="ZN2_CY6_FUNGAL_2"/>
    <property type="match status" value="1"/>
</dbReference>
<dbReference type="InterPro" id="IPR001138">
    <property type="entry name" value="Zn2Cys6_DnaBD"/>
</dbReference>
<dbReference type="PROSITE" id="PS00463">
    <property type="entry name" value="ZN2_CY6_FUNGAL_1"/>
    <property type="match status" value="1"/>
</dbReference>